<sequence>MALSQDQRDQVERRIRAAIDRLLAGQIPAGGACDVKTLAREAGISRASLYRTWGHLKDEFEQRRTTAQNAGHQPDPREARIARLRDLNQRLTSRLARTHTELTLLKERHRLLLSVLAAKDDELQRLRGELSTFSRTFPAPVPDQGHGDDAKGVVPMPRR</sequence>
<dbReference type="AlphaFoldDB" id="A0A5R9E7Z9"/>
<organism evidence="2 3">
    <name type="scientific">Streptomyces marianii</name>
    <dbReference type="NCBI Taxonomy" id="1817406"/>
    <lineage>
        <taxon>Bacteria</taxon>
        <taxon>Bacillati</taxon>
        <taxon>Actinomycetota</taxon>
        <taxon>Actinomycetes</taxon>
        <taxon>Kitasatosporales</taxon>
        <taxon>Streptomycetaceae</taxon>
        <taxon>Streptomyces</taxon>
    </lineage>
</organism>
<keyword evidence="3" id="KW-1185">Reference proteome</keyword>
<dbReference type="Proteomes" id="UP000305921">
    <property type="component" value="Unassembled WGS sequence"/>
</dbReference>
<proteinExistence type="predicted"/>
<dbReference type="OrthoDB" id="4550235at2"/>
<gene>
    <name evidence="2" type="ORF">FEF34_27075</name>
</gene>
<protein>
    <submittedName>
        <fullName evidence="2">Uncharacterized protein</fullName>
    </submittedName>
</protein>
<name>A0A5R9E7Z9_9ACTN</name>
<dbReference type="EMBL" id="VAWE01000001">
    <property type="protein sequence ID" value="TLQ46168.1"/>
    <property type="molecule type" value="Genomic_DNA"/>
</dbReference>
<reference evidence="2 3" key="1">
    <citation type="submission" date="2019-05" db="EMBL/GenBank/DDBJ databases">
        <title>Streptomyces marianii sp. nov., a novel marine actinomycete from southern coast of India.</title>
        <authorList>
            <person name="Iniyan A.M."/>
            <person name="Wink J."/>
            <person name="Ramprasad E."/>
            <person name="Ramana C.V."/>
            <person name="Bunk B."/>
            <person name="Sproer C."/>
            <person name="Joseph F.-J.R.S."/>
            <person name="Vincent S.G.P."/>
        </authorList>
    </citation>
    <scope>NUCLEOTIDE SEQUENCE [LARGE SCALE GENOMIC DNA]</scope>
    <source>
        <strain evidence="2 3">ICN19</strain>
    </source>
</reference>
<evidence type="ECO:0000256" key="1">
    <source>
        <dbReference type="SAM" id="MobiDB-lite"/>
    </source>
</evidence>
<evidence type="ECO:0000313" key="2">
    <source>
        <dbReference type="EMBL" id="TLQ46168.1"/>
    </source>
</evidence>
<comment type="caution">
    <text evidence="2">The sequence shown here is derived from an EMBL/GenBank/DDBJ whole genome shotgun (WGS) entry which is preliminary data.</text>
</comment>
<evidence type="ECO:0000313" key="3">
    <source>
        <dbReference type="Proteomes" id="UP000305921"/>
    </source>
</evidence>
<feature type="region of interest" description="Disordered" evidence="1">
    <location>
        <begin position="134"/>
        <end position="159"/>
    </location>
</feature>
<accession>A0A5R9E7Z9</accession>
<dbReference type="RefSeq" id="WP_138055480.1">
    <property type="nucleotide sequence ID" value="NZ_VAWE01000001.1"/>
</dbReference>